<sequence>MENIISYNQLINYKPVIEIIEDCHISVADIQNALAIVGYPVTKKNLPEPNENSTQPKRKRCSICECSMDKKPSTQYCDCSAFVCNEHSVKRIFCVTCSK</sequence>
<proteinExistence type="predicted"/>
<keyword evidence="2" id="KW-1185">Reference proteome</keyword>
<dbReference type="EMBL" id="CAJNOL010001519">
    <property type="protein sequence ID" value="CAF1374989.1"/>
    <property type="molecule type" value="Genomic_DNA"/>
</dbReference>
<dbReference type="Proteomes" id="UP000663870">
    <property type="component" value="Unassembled WGS sequence"/>
</dbReference>
<comment type="caution">
    <text evidence="1">The sequence shown here is derived from an EMBL/GenBank/DDBJ whole genome shotgun (WGS) entry which is preliminary data.</text>
</comment>
<dbReference type="AlphaFoldDB" id="A0A815J639"/>
<accession>A0A815J639</accession>
<protein>
    <submittedName>
        <fullName evidence="1">Uncharacterized protein</fullName>
    </submittedName>
</protein>
<organism evidence="1 2">
    <name type="scientific">Rotaria sordida</name>
    <dbReference type="NCBI Taxonomy" id="392033"/>
    <lineage>
        <taxon>Eukaryota</taxon>
        <taxon>Metazoa</taxon>
        <taxon>Spiralia</taxon>
        <taxon>Gnathifera</taxon>
        <taxon>Rotifera</taxon>
        <taxon>Eurotatoria</taxon>
        <taxon>Bdelloidea</taxon>
        <taxon>Philodinida</taxon>
        <taxon>Philodinidae</taxon>
        <taxon>Rotaria</taxon>
    </lineage>
</organism>
<evidence type="ECO:0000313" key="1">
    <source>
        <dbReference type="EMBL" id="CAF1374989.1"/>
    </source>
</evidence>
<name>A0A815J639_9BILA</name>
<reference evidence="1" key="1">
    <citation type="submission" date="2021-02" db="EMBL/GenBank/DDBJ databases">
        <authorList>
            <person name="Nowell W R."/>
        </authorList>
    </citation>
    <scope>NUCLEOTIDE SEQUENCE</scope>
</reference>
<gene>
    <name evidence="1" type="ORF">JXQ802_LOCUS33358</name>
</gene>
<evidence type="ECO:0000313" key="2">
    <source>
        <dbReference type="Proteomes" id="UP000663870"/>
    </source>
</evidence>